<keyword evidence="3" id="KW-0597">Phosphoprotein</keyword>
<dbReference type="EMBL" id="FO203522">
    <property type="protein sequence ID" value="CCO23763.1"/>
    <property type="molecule type" value="Genomic_DNA"/>
</dbReference>
<dbReference type="PANTHER" id="PTHR43547">
    <property type="entry name" value="TWO-COMPONENT HISTIDINE KINASE"/>
    <property type="match status" value="1"/>
</dbReference>
<comment type="catalytic activity">
    <reaction evidence="1">
        <text>ATP + protein L-histidine = ADP + protein N-phospho-L-histidine.</text>
        <dbReference type="EC" id="2.7.13.3"/>
    </reaction>
</comment>
<name>L0RAF9_9BACT</name>
<keyword evidence="6" id="KW-1185">Reference proteome</keyword>
<dbReference type="Proteomes" id="UP000010808">
    <property type="component" value="Chromosome"/>
</dbReference>
<dbReference type="STRING" id="1121451.DESAM_21486"/>
<dbReference type="KEGG" id="dhy:DESAM_21486"/>
<sequence>MPDSPFEKNYTKMNILITGKNSVIHTLMPELHNMGHSVSITAKSRETLFTYASRHPDLIIFAEQDDIFETFSSIREVNQNAEALFIIDSTKPESFEPLFDFQNVSFIPASASKEKILSAINKFQERVGRKKKNEQDSKLYELILQSLPFPALLISDKNKTPIISNKAALKQLPSIDYGDDTPFISTLSEEVRSTLFSKTDSHSIHSLRSVHAYERYWDLTVDQVAPSVFMLLAVDVTEQREQLQFREEMERIAKHDLRSPIATLVSMSRILESDAGLDEEYQPLAEIVRKTSERMIRQIDTSLNLIRLETGSLKADAHPFNLYSAISASIGDLSQIIKEKELNINCLLDGLPIQEESTVVCYGEASLIITMFSNLLKNAAEAAPRGTEITINLREEENSIITEIHNFGEIPETIRNNFFDRYATYGKKNGTGLGTYSAKIIARASGGDISFTSSRSNGTTITTTIPKPQ</sequence>
<feature type="domain" description="Histidine kinase" evidence="4">
    <location>
        <begin position="252"/>
        <end position="469"/>
    </location>
</feature>
<dbReference type="SUPFAM" id="SSF47384">
    <property type="entry name" value="Homodimeric domain of signal transducing histidine kinase"/>
    <property type="match status" value="1"/>
</dbReference>
<evidence type="ECO:0000259" key="4">
    <source>
        <dbReference type="PROSITE" id="PS50109"/>
    </source>
</evidence>
<dbReference type="HOGENOM" id="CLU_582318_0_0_7"/>
<dbReference type="PANTHER" id="PTHR43547:SF2">
    <property type="entry name" value="HYBRID SIGNAL TRANSDUCTION HISTIDINE KINASE C"/>
    <property type="match status" value="1"/>
</dbReference>
<dbReference type="Pfam" id="PF02518">
    <property type="entry name" value="HATPase_c"/>
    <property type="match status" value="1"/>
</dbReference>
<dbReference type="EC" id="2.7.13.3" evidence="2"/>
<organism evidence="5 6">
    <name type="scientific">Maridesulfovibrio hydrothermalis AM13 = DSM 14728</name>
    <dbReference type="NCBI Taxonomy" id="1121451"/>
    <lineage>
        <taxon>Bacteria</taxon>
        <taxon>Pseudomonadati</taxon>
        <taxon>Thermodesulfobacteriota</taxon>
        <taxon>Desulfovibrionia</taxon>
        <taxon>Desulfovibrionales</taxon>
        <taxon>Desulfovibrionaceae</taxon>
        <taxon>Maridesulfovibrio</taxon>
    </lineage>
</organism>
<dbReference type="InterPro" id="IPR036890">
    <property type="entry name" value="HATPase_C_sf"/>
</dbReference>
<dbReference type="PATRIC" id="fig|1121451.3.peg.1728"/>
<dbReference type="SMART" id="SM00388">
    <property type="entry name" value="HisKA"/>
    <property type="match status" value="1"/>
</dbReference>
<dbReference type="InterPro" id="IPR036097">
    <property type="entry name" value="HisK_dim/P_sf"/>
</dbReference>
<dbReference type="Pfam" id="PF00512">
    <property type="entry name" value="HisKA"/>
    <property type="match status" value="1"/>
</dbReference>
<accession>L0RAF9</accession>
<dbReference type="Gene3D" id="1.10.287.130">
    <property type="match status" value="1"/>
</dbReference>
<dbReference type="InterPro" id="IPR003594">
    <property type="entry name" value="HATPase_dom"/>
</dbReference>
<dbReference type="Gene3D" id="3.30.565.10">
    <property type="entry name" value="Histidine kinase-like ATPase, C-terminal domain"/>
    <property type="match status" value="1"/>
</dbReference>
<dbReference type="CDD" id="cd00082">
    <property type="entry name" value="HisKA"/>
    <property type="match status" value="1"/>
</dbReference>
<dbReference type="PROSITE" id="PS50109">
    <property type="entry name" value="HIS_KIN"/>
    <property type="match status" value="1"/>
</dbReference>
<evidence type="ECO:0000313" key="6">
    <source>
        <dbReference type="Proteomes" id="UP000010808"/>
    </source>
</evidence>
<dbReference type="GO" id="GO:0000155">
    <property type="term" value="F:phosphorelay sensor kinase activity"/>
    <property type="evidence" value="ECO:0007669"/>
    <property type="project" value="InterPro"/>
</dbReference>
<dbReference type="AlphaFoldDB" id="L0RAF9"/>
<dbReference type="InterPro" id="IPR005467">
    <property type="entry name" value="His_kinase_dom"/>
</dbReference>
<keyword evidence="5" id="KW-0808">Transferase</keyword>
<dbReference type="InterPro" id="IPR003661">
    <property type="entry name" value="HisK_dim/P_dom"/>
</dbReference>
<dbReference type="SMART" id="SM00387">
    <property type="entry name" value="HATPase_c"/>
    <property type="match status" value="1"/>
</dbReference>
<evidence type="ECO:0000313" key="5">
    <source>
        <dbReference type="EMBL" id="CCO23763.1"/>
    </source>
</evidence>
<evidence type="ECO:0000256" key="2">
    <source>
        <dbReference type="ARBA" id="ARBA00012438"/>
    </source>
</evidence>
<protein>
    <recommendedName>
        <fullName evidence="2">histidine kinase</fullName>
        <ecNumber evidence="2">2.7.13.3</ecNumber>
    </recommendedName>
</protein>
<keyword evidence="5" id="KW-0418">Kinase</keyword>
<evidence type="ECO:0000256" key="1">
    <source>
        <dbReference type="ARBA" id="ARBA00000085"/>
    </source>
</evidence>
<reference evidence="5 6" key="1">
    <citation type="submission" date="2012-10" db="EMBL/GenBank/DDBJ databases">
        <authorList>
            <person name="Genoscope - CEA"/>
        </authorList>
    </citation>
    <scope>NUCLEOTIDE SEQUENCE [LARGE SCALE GENOMIC DNA]</scope>
    <source>
        <strain evidence="6">AM13 / DSM 14728</strain>
    </source>
</reference>
<proteinExistence type="predicted"/>
<dbReference type="eggNOG" id="COG2205">
    <property type="taxonomic scope" value="Bacteria"/>
</dbReference>
<dbReference type="OrthoDB" id="9787818at2"/>
<dbReference type="SUPFAM" id="SSF55874">
    <property type="entry name" value="ATPase domain of HSP90 chaperone/DNA topoisomerase II/histidine kinase"/>
    <property type="match status" value="1"/>
</dbReference>
<dbReference type="RefSeq" id="WP_015336366.1">
    <property type="nucleotide sequence ID" value="NC_020055.1"/>
</dbReference>
<gene>
    <name evidence="5" type="ORF">DESAM_21486</name>
</gene>
<evidence type="ECO:0000256" key="3">
    <source>
        <dbReference type="ARBA" id="ARBA00022553"/>
    </source>
</evidence>